<dbReference type="SUPFAM" id="SSF46785">
    <property type="entry name" value="Winged helix' DNA-binding domain"/>
    <property type="match status" value="2"/>
</dbReference>
<dbReference type="PANTHER" id="PTHR13149">
    <property type="entry name" value="VACUOLAR PROTEIN SORTING-ASSOCIATED PROTEIN VPS25"/>
    <property type="match status" value="1"/>
</dbReference>
<evidence type="ECO:0000256" key="7">
    <source>
        <dbReference type="ARBA" id="ARBA00030094"/>
    </source>
</evidence>
<evidence type="ECO:0000256" key="1">
    <source>
        <dbReference type="ARBA" id="ARBA00004496"/>
    </source>
</evidence>
<dbReference type="STRING" id="663331.D4AUZ0"/>
<dbReference type="Gene3D" id="1.10.10.10">
    <property type="entry name" value="Winged helix-like DNA-binding domain superfamily/Winged helix DNA-binding domain"/>
    <property type="match status" value="1"/>
</dbReference>
<dbReference type="GO" id="GO:0042803">
    <property type="term" value="F:protein homodimerization activity"/>
    <property type="evidence" value="ECO:0007669"/>
    <property type="project" value="TreeGrafter"/>
</dbReference>
<keyword evidence="9" id="KW-1185">Reference proteome</keyword>
<accession>D4AUZ0</accession>
<dbReference type="eggNOG" id="KOG4068">
    <property type="taxonomic scope" value="Eukaryota"/>
</dbReference>
<dbReference type="Pfam" id="PF05871">
    <property type="entry name" value="ESCRT-II"/>
    <property type="match status" value="1"/>
</dbReference>
<comment type="subcellular location">
    <subcellularLocation>
        <location evidence="1">Cytoplasm</location>
    </subcellularLocation>
</comment>
<gene>
    <name evidence="8" type="ORF">ARB_08057</name>
</gene>
<dbReference type="RefSeq" id="XP_003013945.1">
    <property type="nucleotide sequence ID" value="XM_003013899.1"/>
</dbReference>
<evidence type="ECO:0000313" key="8">
    <source>
        <dbReference type="EMBL" id="EFE33305.1"/>
    </source>
</evidence>
<keyword evidence="4" id="KW-0813">Transport</keyword>
<dbReference type="FunFam" id="1.10.10.570:FF:000003">
    <property type="entry name" value="Vacuolar protein-sorting-associated protein 25"/>
    <property type="match status" value="1"/>
</dbReference>
<dbReference type="GeneID" id="9521363"/>
<comment type="caution">
    <text evidence="8">The sequence shown here is derived from an EMBL/GenBank/DDBJ whole genome shotgun (WGS) entry which is preliminary data.</text>
</comment>
<dbReference type="AlphaFoldDB" id="D4AUZ0"/>
<dbReference type="HOGENOM" id="CLU_087657_0_0_1"/>
<keyword evidence="6" id="KW-0653">Protein transport</keyword>
<dbReference type="OMA" id="TRCLIMW"/>
<dbReference type="GO" id="GO:0043328">
    <property type="term" value="P:protein transport to vacuole involved in ubiquitin-dependent protein catabolic process via the multivesicular body sorting pathway"/>
    <property type="evidence" value="ECO:0007669"/>
    <property type="project" value="TreeGrafter"/>
</dbReference>
<organism evidence="8 9">
    <name type="scientific">Arthroderma benhamiae (strain ATCC MYA-4681 / CBS 112371)</name>
    <name type="common">Trichophyton mentagrophytes</name>
    <dbReference type="NCBI Taxonomy" id="663331"/>
    <lineage>
        <taxon>Eukaryota</taxon>
        <taxon>Fungi</taxon>
        <taxon>Dikarya</taxon>
        <taxon>Ascomycota</taxon>
        <taxon>Pezizomycotina</taxon>
        <taxon>Eurotiomycetes</taxon>
        <taxon>Eurotiomycetidae</taxon>
        <taxon>Onygenales</taxon>
        <taxon>Arthrodermataceae</taxon>
        <taxon>Trichophyton</taxon>
    </lineage>
</organism>
<dbReference type="InterPro" id="IPR014041">
    <property type="entry name" value="ESCRT-II_cplx_Vps25-sub_N"/>
</dbReference>
<proteinExistence type="inferred from homology"/>
<dbReference type="KEGG" id="abe:ARB_08057"/>
<evidence type="ECO:0000256" key="3">
    <source>
        <dbReference type="ARBA" id="ARBA00017934"/>
    </source>
</evidence>
<evidence type="ECO:0000256" key="4">
    <source>
        <dbReference type="ARBA" id="ARBA00022448"/>
    </source>
</evidence>
<dbReference type="Gene3D" id="1.10.10.570">
    <property type="entry name" value="Winged helix' DNA-binding domain. Chain C. Domain 1"/>
    <property type="match status" value="1"/>
</dbReference>
<dbReference type="FunFam" id="1.10.10.10:FF:000141">
    <property type="entry name" value="vacuolar protein-sorting-associated protein 25"/>
    <property type="match status" value="1"/>
</dbReference>
<evidence type="ECO:0000256" key="5">
    <source>
        <dbReference type="ARBA" id="ARBA00022490"/>
    </source>
</evidence>
<evidence type="ECO:0000256" key="2">
    <source>
        <dbReference type="ARBA" id="ARBA00009674"/>
    </source>
</evidence>
<name>D4AUZ0_ARTBC</name>
<protein>
    <recommendedName>
        <fullName evidence="3">Vacuolar protein-sorting-associated protein 25</fullName>
    </recommendedName>
    <alternativeName>
        <fullName evidence="7">ESCRT-II complex subunit VPS25</fullName>
    </alternativeName>
</protein>
<dbReference type="GO" id="GO:0000814">
    <property type="term" value="C:ESCRT II complex"/>
    <property type="evidence" value="ECO:0007669"/>
    <property type="project" value="InterPro"/>
</dbReference>
<reference evidence="9" key="1">
    <citation type="journal article" date="2011" name="Genome Biol.">
        <title>Comparative and functional genomics provide insights into the pathogenicity of dermatophytic fungi.</title>
        <authorList>
            <person name="Burmester A."/>
            <person name="Shelest E."/>
            <person name="Gloeckner G."/>
            <person name="Heddergott C."/>
            <person name="Schindler S."/>
            <person name="Staib P."/>
            <person name="Heidel A."/>
            <person name="Felder M."/>
            <person name="Petzold A."/>
            <person name="Szafranski K."/>
            <person name="Feuermann M."/>
            <person name="Pedruzzi I."/>
            <person name="Priebe S."/>
            <person name="Groth M."/>
            <person name="Winkler R."/>
            <person name="Li W."/>
            <person name="Kniemeyer O."/>
            <person name="Schroeckh V."/>
            <person name="Hertweck C."/>
            <person name="Hube B."/>
            <person name="White T.C."/>
            <person name="Platzer M."/>
            <person name="Guthke R."/>
            <person name="Heitman J."/>
            <person name="Woestemeyer J."/>
            <person name="Zipfel P.F."/>
            <person name="Monod M."/>
            <person name="Brakhage A.A."/>
        </authorList>
    </citation>
    <scope>NUCLEOTIDE SEQUENCE [LARGE SCALE GENOMIC DNA]</scope>
    <source>
        <strain evidence="9">ATCC MYA-4681 / CBS 112371</strain>
    </source>
</reference>
<dbReference type="GO" id="GO:0005198">
    <property type="term" value="F:structural molecule activity"/>
    <property type="evidence" value="ECO:0007669"/>
    <property type="project" value="TreeGrafter"/>
</dbReference>
<comment type="similarity">
    <text evidence="2">Belongs to the VPS25 family.</text>
</comment>
<sequence length="219" mass="25253">MIAAGVECLASTSYDQDNIFYFFEKMANSRSTDNAGNMNSSRTDFIFPRDYSFPPFYTIQPNLTTREKQFQKWSSFIQSYCRHHRIYRLSLIDMISSPLFHNAELKKGLNLGDAVIILDWMAGTAGGKRAEWIGSEKTIAWIWWKRPEEWATVLASWVDETAQKNTVLTLYELMEGEATVSQEFHKMDPEVMQKSLQVLVKQGKAQVFGSEDQQGVKFF</sequence>
<dbReference type="InterPro" id="IPR036388">
    <property type="entry name" value="WH-like_DNA-bd_sf"/>
</dbReference>
<keyword evidence="5" id="KW-0963">Cytoplasm</keyword>
<dbReference type="InterPro" id="IPR036390">
    <property type="entry name" value="WH_DNA-bd_sf"/>
</dbReference>
<evidence type="ECO:0000256" key="6">
    <source>
        <dbReference type="ARBA" id="ARBA00022927"/>
    </source>
</evidence>
<dbReference type="Proteomes" id="UP000008866">
    <property type="component" value="Unassembled WGS sequence"/>
</dbReference>
<dbReference type="GO" id="GO:0016236">
    <property type="term" value="P:macroautophagy"/>
    <property type="evidence" value="ECO:0007669"/>
    <property type="project" value="UniProtKB-ARBA"/>
</dbReference>
<dbReference type="InterPro" id="IPR008570">
    <property type="entry name" value="ESCRT-II_cplx_Vps25-sub"/>
</dbReference>
<evidence type="ECO:0000313" key="9">
    <source>
        <dbReference type="Proteomes" id="UP000008866"/>
    </source>
</evidence>
<dbReference type="PANTHER" id="PTHR13149:SF0">
    <property type="entry name" value="VACUOLAR PROTEIN-SORTING-ASSOCIATED PROTEIN 25"/>
    <property type="match status" value="1"/>
</dbReference>
<dbReference type="EMBL" id="ABSU01000011">
    <property type="protein sequence ID" value="EFE33305.1"/>
    <property type="molecule type" value="Genomic_DNA"/>
</dbReference>